<organism evidence="1 2">
    <name type="scientific">Dyadobacter koreensis</name>
    <dbReference type="NCBI Taxonomy" id="408657"/>
    <lineage>
        <taxon>Bacteria</taxon>
        <taxon>Pseudomonadati</taxon>
        <taxon>Bacteroidota</taxon>
        <taxon>Cytophagia</taxon>
        <taxon>Cytophagales</taxon>
        <taxon>Spirosomataceae</taxon>
        <taxon>Dyadobacter</taxon>
    </lineage>
</organism>
<dbReference type="Pfam" id="PF12771">
    <property type="entry name" value="SusD-like_2"/>
    <property type="match status" value="1"/>
</dbReference>
<evidence type="ECO:0000313" key="1">
    <source>
        <dbReference type="EMBL" id="SEI55724.1"/>
    </source>
</evidence>
<dbReference type="Gene3D" id="1.25.40.390">
    <property type="match status" value="1"/>
</dbReference>
<dbReference type="RefSeq" id="WP_090333678.1">
    <property type="nucleotide sequence ID" value="NZ_FNXY01000002.1"/>
</dbReference>
<dbReference type="OrthoDB" id="622163at2"/>
<sequence length="495" mass="54054">MKSILKNSLLLLSALSLGSCENWLDVNEDPNNPTNVAPQYVLPVAQASVMAVTGGSFAIIGGMWSQHWTQANVSTQYKTIDSYDLQPADYNNAWTEMYAGGLNDFEDVKRKAAEAGNNNMVLQAVAGQTYGFQILADWFDKIPLSEALQIEVTKTPKYDDGPAVYAELIKRLDAALALDFNNGTSTQVSSDLVFGKLSGAEQIAQWKRFANTLKLKLYLRQTSSPNSAAALAAIKAMLAANTEFLTTPASVTSFVDEPSRSNPLYESNVRQLNTGTNLRLSKTLQSYLEANNDQARLNAYFTPGSSGQFGLAQGNYDVSTSVVGPNVPSVTKLSATDPFFFFSLDEVDFMLAEAHLRSGNDAQAKAFYDKGVADAYAKFNVTFDASKIAAGGVYAFPTAGNTEAKLKAIMIQKWVAMYKQGYESFWDQARTGYPENSPVATTDEDYVPGQWTYAINGVTGKVFPKRILYTSASRDVNPGNTPALAKVTDKIWWMK</sequence>
<keyword evidence="2" id="KW-1185">Reference proteome</keyword>
<dbReference type="PROSITE" id="PS51257">
    <property type="entry name" value="PROKAR_LIPOPROTEIN"/>
    <property type="match status" value="1"/>
</dbReference>
<gene>
    <name evidence="1" type="ORF">SAMN04487995_1343</name>
</gene>
<dbReference type="InterPro" id="IPR041662">
    <property type="entry name" value="SusD-like_2"/>
</dbReference>
<dbReference type="STRING" id="408657.SAMN04487995_1343"/>
<protein>
    <submittedName>
        <fullName evidence="1">Starch-binding associating with outer membrane</fullName>
    </submittedName>
</protein>
<dbReference type="EMBL" id="FNXY01000002">
    <property type="protein sequence ID" value="SEI55724.1"/>
    <property type="molecule type" value="Genomic_DNA"/>
</dbReference>
<dbReference type="AlphaFoldDB" id="A0A1H6RQR1"/>
<dbReference type="Proteomes" id="UP000199532">
    <property type="component" value="Unassembled WGS sequence"/>
</dbReference>
<evidence type="ECO:0000313" key="2">
    <source>
        <dbReference type="Proteomes" id="UP000199532"/>
    </source>
</evidence>
<accession>A0A1H6RQR1</accession>
<reference evidence="1 2" key="1">
    <citation type="submission" date="2016-10" db="EMBL/GenBank/DDBJ databases">
        <authorList>
            <person name="de Groot N.N."/>
        </authorList>
    </citation>
    <scope>NUCLEOTIDE SEQUENCE [LARGE SCALE GENOMIC DNA]</scope>
    <source>
        <strain evidence="1 2">DSM 19938</strain>
    </source>
</reference>
<dbReference type="SUPFAM" id="SSF48452">
    <property type="entry name" value="TPR-like"/>
    <property type="match status" value="1"/>
</dbReference>
<name>A0A1H6RQR1_9BACT</name>
<proteinExistence type="predicted"/>
<dbReference type="InterPro" id="IPR011990">
    <property type="entry name" value="TPR-like_helical_dom_sf"/>
</dbReference>